<comment type="caution">
    <text evidence="14">The sequence shown here is derived from an EMBL/GenBank/DDBJ whole genome shotgun (WGS) entry which is preliminary data.</text>
</comment>
<evidence type="ECO:0000256" key="6">
    <source>
        <dbReference type="ARBA" id="ARBA00022723"/>
    </source>
</evidence>
<comment type="cofactor">
    <cofactor evidence="1">
        <name>Zn(2+)</name>
        <dbReference type="ChEBI" id="CHEBI:29105"/>
    </cofactor>
</comment>
<evidence type="ECO:0000256" key="9">
    <source>
        <dbReference type="ARBA" id="ARBA00022989"/>
    </source>
</evidence>
<feature type="transmembrane region" description="Helical" evidence="12">
    <location>
        <begin position="124"/>
        <end position="148"/>
    </location>
</feature>
<comment type="subcellular location">
    <subcellularLocation>
        <location evidence="2">Membrane</location>
        <topology evidence="2">Multi-pass membrane protein</topology>
    </subcellularLocation>
</comment>
<dbReference type="GO" id="GO:0016020">
    <property type="term" value="C:membrane"/>
    <property type="evidence" value="ECO:0007669"/>
    <property type="project" value="UniProtKB-SubCell"/>
</dbReference>
<keyword evidence="15" id="KW-1185">Reference proteome</keyword>
<evidence type="ECO:0000256" key="1">
    <source>
        <dbReference type="ARBA" id="ARBA00001947"/>
    </source>
</evidence>
<dbReference type="InterPro" id="IPR008915">
    <property type="entry name" value="Peptidase_M50"/>
</dbReference>
<feature type="domain" description="Peptidase M50" evidence="13">
    <location>
        <begin position="77"/>
        <end position="227"/>
    </location>
</feature>
<dbReference type="EMBL" id="SRKY01000003">
    <property type="protein sequence ID" value="THH36155.1"/>
    <property type="molecule type" value="Genomic_DNA"/>
</dbReference>
<evidence type="ECO:0000256" key="10">
    <source>
        <dbReference type="ARBA" id="ARBA00023049"/>
    </source>
</evidence>
<sequence length="264" mass="28903">MSVIVLLVSVAIRANQGEAVSKRQPMFGNEAPIFRFNGPLGVPVEFGTSIIFLALIFIGVGVASPDAFVHGLILFGMVVLSIFLHEFGHAWGAWVQGVPVQKVVIYGGGGYCQHAATGPRESELIVAMGPLVNLALWALSSLGAWWILQGFDFSEQLSPADFATAQFKLEIYSKLAMFAHINLFLFILNLIPVQPLDGGRLLHLGLLRFVPQMAALRIAGVIGLFFALAWVPAMLVMYLQFGWLLLFMPPIWMHWEMAKGNAPV</sequence>
<reference evidence="14 15" key="1">
    <citation type="submission" date="2019-04" db="EMBL/GenBank/DDBJ databases">
        <title>Shimia ponticola sp. nov., isolated from seawater.</title>
        <authorList>
            <person name="Kim Y.-O."/>
            <person name="Yoon J.-H."/>
        </authorList>
    </citation>
    <scope>NUCLEOTIDE SEQUENCE [LARGE SCALE GENOMIC DNA]</scope>
    <source>
        <strain evidence="14 15">MYP11</strain>
    </source>
</reference>
<keyword evidence="9 12" id="KW-1133">Transmembrane helix</keyword>
<evidence type="ECO:0000256" key="4">
    <source>
        <dbReference type="ARBA" id="ARBA00022670"/>
    </source>
</evidence>
<feature type="transmembrane region" description="Helical" evidence="12">
    <location>
        <begin position="67"/>
        <end position="85"/>
    </location>
</feature>
<evidence type="ECO:0000256" key="2">
    <source>
        <dbReference type="ARBA" id="ARBA00004141"/>
    </source>
</evidence>
<gene>
    <name evidence="14" type="ORF">E4Z66_13975</name>
</gene>
<evidence type="ECO:0000256" key="7">
    <source>
        <dbReference type="ARBA" id="ARBA00022801"/>
    </source>
</evidence>
<organism evidence="14 15">
    <name type="scientific">Aliishimia ponticola</name>
    <dbReference type="NCBI Taxonomy" id="2499833"/>
    <lineage>
        <taxon>Bacteria</taxon>
        <taxon>Pseudomonadati</taxon>
        <taxon>Pseudomonadota</taxon>
        <taxon>Alphaproteobacteria</taxon>
        <taxon>Rhodobacterales</taxon>
        <taxon>Paracoccaceae</taxon>
        <taxon>Aliishimia</taxon>
    </lineage>
</organism>
<keyword evidence="8" id="KW-0862">Zinc</keyword>
<evidence type="ECO:0000256" key="5">
    <source>
        <dbReference type="ARBA" id="ARBA00022692"/>
    </source>
</evidence>
<keyword evidence="6" id="KW-0479">Metal-binding</keyword>
<dbReference type="AlphaFoldDB" id="A0A4S4NBV2"/>
<keyword evidence="5 12" id="KW-0812">Transmembrane</keyword>
<keyword evidence="11 12" id="KW-0472">Membrane</keyword>
<dbReference type="Proteomes" id="UP000306602">
    <property type="component" value="Unassembled WGS sequence"/>
</dbReference>
<dbReference type="PANTHER" id="PTHR39188:SF3">
    <property type="entry name" value="STAGE IV SPORULATION PROTEIN FB"/>
    <property type="match status" value="1"/>
</dbReference>
<feature type="transmembrane region" description="Helical" evidence="12">
    <location>
        <begin position="171"/>
        <end position="193"/>
    </location>
</feature>
<keyword evidence="10" id="KW-0482">Metalloprotease</keyword>
<evidence type="ECO:0000256" key="12">
    <source>
        <dbReference type="SAM" id="Phobius"/>
    </source>
</evidence>
<dbReference type="GO" id="GO:0006508">
    <property type="term" value="P:proteolysis"/>
    <property type="evidence" value="ECO:0007669"/>
    <property type="project" value="UniProtKB-KW"/>
</dbReference>
<evidence type="ECO:0000256" key="3">
    <source>
        <dbReference type="ARBA" id="ARBA00007931"/>
    </source>
</evidence>
<keyword evidence="7" id="KW-0378">Hydrolase</keyword>
<accession>A0A4S4NBV2</accession>
<evidence type="ECO:0000259" key="13">
    <source>
        <dbReference type="Pfam" id="PF02163"/>
    </source>
</evidence>
<keyword evidence="4" id="KW-0645">Protease</keyword>
<evidence type="ECO:0000256" key="8">
    <source>
        <dbReference type="ARBA" id="ARBA00022833"/>
    </source>
</evidence>
<comment type="similarity">
    <text evidence="3">Belongs to the peptidase M50B family.</text>
</comment>
<protein>
    <recommendedName>
        <fullName evidence="13">Peptidase M50 domain-containing protein</fullName>
    </recommendedName>
</protein>
<evidence type="ECO:0000313" key="14">
    <source>
        <dbReference type="EMBL" id="THH36155.1"/>
    </source>
</evidence>
<dbReference type="Pfam" id="PF02163">
    <property type="entry name" value="Peptidase_M50"/>
    <property type="match status" value="1"/>
</dbReference>
<dbReference type="GO" id="GO:0008237">
    <property type="term" value="F:metallopeptidase activity"/>
    <property type="evidence" value="ECO:0007669"/>
    <property type="project" value="UniProtKB-KW"/>
</dbReference>
<dbReference type="PANTHER" id="PTHR39188">
    <property type="entry name" value="MEMBRANE-ASSOCIATED ZINC METALLOPROTEASE M50B"/>
    <property type="match status" value="1"/>
</dbReference>
<evidence type="ECO:0000313" key="15">
    <source>
        <dbReference type="Proteomes" id="UP000306602"/>
    </source>
</evidence>
<name>A0A4S4NBV2_9RHOB</name>
<dbReference type="GO" id="GO:0046872">
    <property type="term" value="F:metal ion binding"/>
    <property type="evidence" value="ECO:0007669"/>
    <property type="project" value="UniProtKB-KW"/>
</dbReference>
<proteinExistence type="inferred from homology"/>
<dbReference type="OrthoDB" id="9781963at2"/>
<feature type="transmembrane region" description="Helical" evidence="12">
    <location>
        <begin position="40"/>
        <end position="60"/>
    </location>
</feature>
<feature type="transmembrane region" description="Helical" evidence="12">
    <location>
        <begin position="214"/>
        <end position="231"/>
    </location>
</feature>
<evidence type="ECO:0000256" key="11">
    <source>
        <dbReference type="ARBA" id="ARBA00023136"/>
    </source>
</evidence>